<keyword evidence="8" id="KW-0812">Transmembrane</keyword>
<dbReference type="RefSeq" id="WP_271435848.1">
    <property type="nucleotide sequence ID" value="NZ_CP073355.1"/>
</dbReference>
<reference evidence="9" key="2">
    <citation type="submission" date="2022-06" db="EMBL/GenBank/DDBJ databases">
        <title>Thermospira aquatica gen. nov., sp. nov.</title>
        <authorList>
            <person name="Ben Ali Gam Z."/>
            <person name="Labat M."/>
        </authorList>
    </citation>
    <scope>NUCLEOTIDE SEQUENCE</scope>
    <source>
        <strain evidence="9">F1F22</strain>
    </source>
</reference>
<gene>
    <name evidence="7" type="primary">rplJ</name>
    <name evidence="9" type="ORF">KDW03_02645</name>
</gene>
<keyword evidence="3 7" id="KW-0699">rRNA-binding</keyword>
<dbReference type="EMBL" id="CP073355">
    <property type="protein sequence ID" value="URA10721.1"/>
    <property type="molecule type" value="Genomic_DNA"/>
</dbReference>
<evidence type="ECO:0000256" key="6">
    <source>
        <dbReference type="ARBA" id="ARBA00035202"/>
    </source>
</evidence>
<comment type="function">
    <text evidence="1 7">Forms part of the ribosomal stalk, playing a central role in the interaction of the ribosome with GTP-bound translation factors.</text>
</comment>
<dbReference type="InterPro" id="IPR001790">
    <property type="entry name" value="Ribosomal_uL10"/>
</dbReference>
<reference evidence="9" key="1">
    <citation type="submission" date="2021-04" db="EMBL/GenBank/DDBJ databases">
        <authorList>
            <person name="Postec A."/>
        </authorList>
    </citation>
    <scope>NUCLEOTIDE SEQUENCE</scope>
    <source>
        <strain evidence="9">F1F22</strain>
    </source>
</reference>
<comment type="subunit">
    <text evidence="7">Part of the ribosomal stalk of the 50S ribosomal subunit. The N-terminus interacts with L11 and the large rRNA to form the base of the stalk. The C-terminus forms an elongated spine to which L12 dimers bind in a sequential fashion forming a multimeric L10(L12)X complex.</text>
</comment>
<dbReference type="SUPFAM" id="SSF160369">
    <property type="entry name" value="Ribosomal protein L10-like"/>
    <property type="match status" value="1"/>
</dbReference>
<sequence length="173" mass="19099">MPKQWKVDLVQNMIQELANMDGLVVLNFSGVTVKEMEEFRRQIEKGGGKVKVMKNRLLQKVLEARNITTMKNYLKGMSFVVYSDNDILSVLKIVTDAIKNNEKLALKTGYLDGQVMDAKSVIEMSKIPSRKELLAMIAGGISGVVGSFAGALNSILTTFVGTIEALEKKQEGK</sequence>
<dbReference type="InterPro" id="IPR043141">
    <property type="entry name" value="Ribosomal_uL10-like_sf"/>
</dbReference>
<dbReference type="Gene3D" id="6.10.250.290">
    <property type="match status" value="1"/>
</dbReference>
<dbReference type="AlphaFoldDB" id="A0AAX3BEU6"/>
<accession>A0AAX3BEU6</accession>
<keyword evidence="8" id="KW-0472">Membrane</keyword>
<dbReference type="Gene3D" id="3.30.70.1730">
    <property type="match status" value="1"/>
</dbReference>
<dbReference type="Pfam" id="PF00466">
    <property type="entry name" value="Ribosomal_L10"/>
    <property type="match status" value="1"/>
</dbReference>
<evidence type="ECO:0000256" key="4">
    <source>
        <dbReference type="ARBA" id="ARBA00022980"/>
    </source>
</evidence>
<dbReference type="CDD" id="cd05797">
    <property type="entry name" value="Ribosomal_L10"/>
    <property type="match status" value="1"/>
</dbReference>
<name>A0AAX3BEU6_9SPIR</name>
<dbReference type="InterPro" id="IPR002363">
    <property type="entry name" value="Ribosomal_uL10_CS_bac"/>
</dbReference>
<keyword evidence="4 7" id="KW-0689">Ribosomal protein</keyword>
<dbReference type="Proteomes" id="UP001056539">
    <property type="component" value="Chromosome"/>
</dbReference>
<proteinExistence type="inferred from homology"/>
<dbReference type="HAMAP" id="MF_00362">
    <property type="entry name" value="Ribosomal_uL10"/>
    <property type="match status" value="1"/>
</dbReference>
<keyword evidence="7" id="KW-0694">RNA-binding</keyword>
<organism evidence="9 10">
    <name type="scientific">Thermospira aquatica</name>
    <dbReference type="NCBI Taxonomy" id="2828656"/>
    <lineage>
        <taxon>Bacteria</taxon>
        <taxon>Pseudomonadati</taxon>
        <taxon>Spirochaetota</taxon>
        <taxon>Spirochaetia</taxon>
        <taxon>Brevinematales</taxon>
        <taxon>Thermospiraceae</taxon>
        <taxon>Thermospira</taxon>
    </lineage>
</organism>
<keyword evidence="8" id="KW-1133">Transmembrane helix</keyword>
<evidence type="ECO:0000313" key="9">
    <source>
        <dbReference type="EMBL" id="URA10721.1"/>
    </source>
</evidence>
<dbReference type="InterPro" id="IPR047865">
    <property type="entry name" value="Ribosomal_uL10_bac_type"/>
</dbReference>
<dbReference type="GO" id="GO:0006412">
    <property type="term" value="P:translation"/>
    <property type="evidence" value="ECO:0007669"/>
    <property type="project" value="UniProtKB-UniRule"/>
</dbReference>
<evidence type="ECO:0000256" key="8">
    <source>
        <dbReference type="SAM" id="Phobius"/>
    </source>
</evidence>
<dbReference type="NCBIfam" id="NF000955">
    <property type="entry name" value="PRK00099.1-1"/>
    <property type="match status" value="1"/>
</dbReference>
<dbReference type="PANTHER" id="PTHR11560">
    <property type="entry name" value="39S RIBOSOMAL PROTEIN L10, MITOCHONDRIAL"/>
    <property type="match status" value="1"/>
</dbReference>
<feature type="transmembrane region" description="Helical" evidence="8">
    <location>
        <begin position="133"/>
        <end position="156"/>
    </location>
</feature>
<keyword evidence="10" id="KW-1185">Reference proteome</keyword>
<comment type="similarity">
    <text evidence="2 7">Belongs to the universal ribosomal protein uL10 family.</text>
</comment>
<keyword evidence="5 7" id="KW-0687">Ribonucleoprotein</keyword>
<dbReference type="KEGG" id="taqu:KDW03_02645"/>
<evidence type="ECO:0000256" key="7">
    <source>
        <dbReference type="HAMAP-Rule" id="MF_00362"/>
    </source>
</evidence>
<dbReference type="GO" id="GO:0015934">
    <property type="term" value="C:large ribosomal subunit"/>
    <property type="evidence" value="ECO:0007669"/>
    <property type="project" value="InterPro"/>
</dbReference>
<dbReference type="PROSITE" id="PS01109">
    <property type="entry name" value="RIBOSOMAL_L10"/>
    <property type="match status" value="1"/>
</dbReference>
<evidence type="ECO:0000313" key="10">
    <source>
        <dbReference type="Proteomes" id="UP001056539"/>
    </source>
</evidence>
<dbReference type="InterPro" id="IPR022973">
    <property type="entry name" value="Ribosomal_uL10_bac"/>
</dbReference>
<protein>
    <recommendedName>
        <fullName evidence="6 7">Large ribosomal subunit protein uL10</fullName>
    </recommendedName>
</protein>
<dbReference type="GO" id="GO:0070180">
    <property type="term" value="F:large ribosomal subunit rRNA binding"/>
    <property type="evidence" value="ECO:0007669"/>
    <property type="project" value="UniProtKB-UniRule"/>
</dbReference>
<dbReference type="GO" id="GO:0003735">
    <property type="term" value="F:structural constituent of ribosome"/>
    <property type="evidence" value="ECO:0007669"/>
    <property type="project" value="InterPro"/>
</dbReference>
<evidence type="ECO:0000256" key="5">
    <source>
        <dbReference type="ARBA" id="ARBA00023274"/>
    </source>
</evidence>
<evidence type="ECO:0000256" key="3">
    <source>
        <dbReference type="ARBA" id="ARBA00022730"/>
    </source>
</evidence>
<evidence type="ECO:0000256" key="2">
    <source>
        <dbReference type="ARBA" id="ARBA00008889"/>
    </source>
</evidence>
<evidence type="ECO:0000256" key="1">
    <source>
        <dbReference type="ARBA" id="ARBA00002633"/>
    </source>
</evidence>